<feature type="non-terminal residue" evidence="13">
    <location>
        <position position="400"/>
    </location>
</feature>
<dbReference type="EMBL" id="MCFA01000165">
    <property type="protein sequence ID" value="ORY01838.1"/>
    <property type="molecule type" value="Genomic_DNA"/>
</dbReference>
<evidence type="ECO:0000256" key="10">
    <source>
        <dbReference type="ARBA" id="ARBA00022989"/>
    </source>
</evidence>
<accession>A0A1Y1YUX7</accession>
<evidence type="ECO:0000256" key="1">
    <source>
        <dbReference type="ARBA" id="ARBA00004606"/>
    </source>
</evidence>
<keyword evidence="8" id="KW-0547">Nucleotide-binding</keyword>
<feature type="non-terminal residue" evidence="13">
    <location>
        <position position="1"/>
    </location>
</feature>
<name>A0A1Y1YUX7_9PLEO</name>
<evidence type="ECO:0000256" key="9">
    <source>
        <dbReference type="ARBA" id="ARBA00022968"/>
    </source>
</evidence>
<dbReference type="Proteomes" id="UP000193144">
    <property type="component" value="Unassembled WGS sequence"/>
</dbReference>
<dbReference type="STRING" id="1231657.A0A1Y1YUX7"/>
<comment type="pathway">
    <text evidence="2">Protein modification; protein glycosylation.</text>
</comment>
<evidence type="ECO:0000256" key="2">
    <source>
        <dbReference type="ARBA" id="ARBA00004922"/>
    </source>
</evidence>
<dbReference type="EC" id="2.4.1.122" evidence="4"/>
<keyword evidence="9" id="KW-0735">Signal-anchor</keyword>
<reference evidence="13 14" key="1">
    <citation type="submission" date="2016-07" db="EMBL/GenBank/DDBJ databases">
        <title>Pervasive Adenine N6-methylation of Active Genes in Fungi.</title>
        <authorList>
            <consortium name="DOE Joint Genome Institute"/>
            <person name="Mondo S.J."/>
            <person name="Dannebaum R.O."/>
            <person name="Kuo R.C."/>
            <person name="Labutti K."/>
            <person name="Haridas S."/>
            <person name="Kuo A."/>
            <person name="Salamov A."/>
            <person name="Ahrendt S.R."/>
            <person name="Lipzen A."/>
            <person name="Sullivan W."/>
            <person name="Andreopoulos W.B."/>
            <person name="Clum A."/>
            <person name="Lindquist E."/>
            <person name="Daum C."/>
            <person name="Ramamoorthy G.K."/>
            <person name="Gryganskyi A."/>
            <person name="Culley D."/>
            <person name="Magnuson J.K."/>
            <person name="James T.Y."/>
            <person name="O'Malley M.A."/>
            <person name="Stajich J.E."/>
            <person name="Spatafora J.W."/>
            <person name="Visel A."/>
            <person name="Grigoriev I.V."/>
        </authorList>
    </citation>
    <scope>NUCLEOTIDE SEQUENCE [LARGE SCALE GENOMIC DNA]</scope>
    <source>
        <strain evidence="13 14">CBS 115471</strain>
    </source>
</reference>
<protein>
    <recommendedName>
        <fullName evidence="4">N-acetylgalactosaminide beta-1,3-galactosyltransferase</fullName>
        <ecNumber evidence="4">2.4.1.122</ecNumber>
    </recommendedName>
</protein>
<proteinExistence type="inferred from homology"/>
<evidence type="ECO:0000256" key="11">
    <source>
        <dbReference type="ARBA" id="ARBA00023136"/>
    </source>
</evidence>
<dbReference type="GO" id="GO:0016263">
    <property type="term" value="F:glycoprotein-N-acetylgalactosamine 3-beta-galactosyltransferase activity"/>
    <property type="evidence" value="ECO:0007669"/>
    <property type="project" value="UniProtKB-EC"/>
</dbReference>
<comment type="caution">
    <text evidence="13">The sequence shown here is derived from an EMBL/GenBank/DDBJ whole genome shotgun (WGS) entry which is preliminary data.</text>
</comment>
<organism evidence="13 14">
    <name type="scientific">Clohesyomyces aquaticus</name>
    <dbReference type="NCBI Taxonomy" id="1231657"/>
    <lineage>
        <taxon>Eukaryota</taxon>
        <taxon>Fungi</taxon>
        <taxon>Dikarya</taxon>
        <taxon>Ascomycota</taxon>
        <taxon>Pezizomycotina</taxon>
        <taxon>Dothideomycetes</taxon>
        <taxon>Pleosporomycetidae</taxon>
        <taxon>Pleosporales</taxon>
        <taxon>Lindgomycetaceae</taxon>
        <taxon>Clohesyomyces</taxon>
    </lineage>
</organism>
<evidence type="ECO:0000256" key="3">
    <source>
        <dbReference type="ARBA" id="ARBA00006462"/>
    </source>
</evidence>
<keyword evidence="5" id="KW-0328">Glycosyltransferase</keyword>
<feature type="domain" description="Fringe-like glycosyltransferase" evidence="12">
    <location>
        <begin position="116"/>
        <end position="230"/>
    </location>
</feature>
<evidence type="ECO:0000256" key="5">
    <source>
        <dbReference type="ARBA" id="ARBA00022676"/>
    </source>
</evidence>
<dbReference type="InterPro" id="IPR026050">
    <property type="entry name" value="C1GALT1/C1GALT1_chp1"/>
</dbReference>
<dbReference type="Gene3D" id="3.90.550.50">
    <property type="match status" value="1"/>
</dbReference>
<keyword evidence="10" id="KW-1133">Transmembrane helix</keyword>
<evidence type="ECO:0000256" key="4">
    <source>
        <dbReference type="ARBA" id="ARBA00012557"/>
    </source>
</evidence>
<keyword evidence="6" id="KW-0808">Transferase</keyword>
<keyword evidence="11" id="KW-0472">Membrane</keyword>
<dbReference type="PANTHER" id="PTHR23033">
    <property type="entry name" value="BETA1,3-GALACTOSYLTRANSFERASE"/>
    <property type="match status" value="1"/>
</dbReference>
<gene>
    <name evidence="13" type="ORF">BCR34DRAFT_449321</name>
</gene>
<evidence type="ECO:0000256" key="6">
    <source>
        <dbReference type="ARBA" id="ARBA00022679"/>
    </source>
</evidence>
<keyword evidence="7" id="KW-0812">Transmembrane</keyword>
<dbReference type="PANTHER" id="PTHR23033:SF43">
    <property type="entry name" value="APPLE DOMAIN-CONTAINING PROTEIN"/>
    <property type="match status" value="1"/>
</dbReference>
<keyword evidence="14" id="KW-1185">Reference proteome</keyword>
<evidence type="ECO:0000259" key="12">
    <source>
        <dbReference type="Pfam" id="PF02434"/>
    </source>
</evidence>
<evidence type="ECO:0000256" key="8">
    <source>
        <dbReference type="ARBA" id="ARBA00022741"/>
    </source>
</evidence>
<dbReference type="AlphaFoldDB" id="A0A1Y1YUX7"/>
<dbReference type="GO" id="GO:0016020">
    <property type="term" value="C:membrane"/>
    <property type="evidence" value="ECO:0007669"/>
    <property type="project" value="UniProtKB-SubCell"/>
</dbReference>
<sequence>TRPFFPPLRTPSDDLCAGFPKDLLKSVQVVLKTGAGEKAKAEAHLATVTSCIPNLIVVSDLEDDVDHQHVIDILAELPASYSTDNLDFAAYITQKEANKNGNVEYSKEGWKLDRFKFLPMVEKAYWTNPRASWYVFMEVDVYYFWDTLFRFLDQLDPARMHYMGSPAPGANNLHFAYGGAGFVLSKGLMDRLVGRHLISLSVEYEEWIKNDCCGDAVFGYAIYNRTGVKLEPLYPIFAGDELRGLKIDEERWCIPILALHRVNPEQMKDLWKWERTRPYDELPIYHSKLLPHIFPPLAEAPMRNNWDNWSGDLQPEDSVAHASSFKCRSSCFADPTCLQYSYSAKQCRFGHAFQQGKPADDKDREFVSGWDVEKLSKLGFEAKTGVSGGCEDAQWIRPGV</sequence>
<dbReference type="OrthoDB" id="414175at2759"/>
<comment type="subcellular location">
    <subcellularLocation>
        <location evidence="1">Membrane</location>
        <topology evidence="1">Single-pass type II membrane protein</topology>
    </subcellularLocation>
</comment>
<comment type="similarity">
    <text evidence="3">Belongs to the glycosyltransferase 31 family. Beta3-Gal-T subfamily.</text>
</comment>
<dbReference type="InterPro" id="IPR003378">
    <property type="entry name" value="Fringe-like_glycosylTrfase"/>
</dbReference>
<evidence type="ECO:0000313" key="13">
    <source>
        <dbReference type="EMBL" id="ORY01838.1"/>
    </source>
</evidence>
<dbReference type="GO" id="GO:0000166">
    <property type="term" value="F:nucleotide binding"/>
    <property type="evidence" value="ECO:0007669"/>
    <property type="project" value="UniProtKB-KW"/>
</dbReference>
<dbReference type="Pfam" id="PF02434">
    <property type="entry name" value="Fringe"/>
    <property type="match status" value="1"/>
</dbReference>
<evidence type="ECO:0000256" key="7">
    <source>
        <dbReference type="ARBA" id="ARBA00022692"/>
    </source>
</evidence>
<evidence type="ECO:0000313" key="14">
    <source>
        <dbReference type="Proteomes" id="UP000193144"/>
    </source>
</evidence>